<feature type="region of interest" description="Disordered" evidence="2">
    <location>
        <begin position="1"/>
        <end position="62"/>
    </location>
</feature>
<reference evidence="3" key="1">
    <citation type="submission" date="2023-10" db="EMBL/GenBank/DDBJ databases">
        <authorList>
            <person name="Domelevo Entfellner J.-B."/>
        </authorList>
    </citation>
    <scope>NUCLEOTIDE SEQUENCE</scope>
</reference>
<organism evidence="3 4">
    <name type="scientific">Sphenostylis stenocarpa</name>
    <dbReference type="NCBI Taxonomy" id="92480"/>
    <lineage>
        <taxon>Eukaryota</taxon>
        <taxon>Viridiplantae</taxon>
        <taxon>Streptophyta</taxon>
        <taxon>Embryophyta</taxon>
        <taxon>Tracheophyta</taxon>
        <taxon>Spermatophyta</taxon>
        <taxon>Magnoliopsida</taxon>
        <taxon>eudicotyledons</taxon>
        <taxon>Gunneridae</taxon>
        <taxon>Pentapetalae</taxon>
        <taxon>rosids</taxon>
        <taxon>fabids</taxon>
        <taxon>Fabales</taxon>
        <taxon>Fabaceae</taxon>
        <taxon>Papilionoideae</taxon>
        <taxon>50 kb inversion clade</taxon>
        <taxon>NPAAA clade</taxon>
        <taxon>indigoferoid/millettioid clade</taxon>
        <taxon>Phaseoleae</taxon>
        <taxon>Sphenostylis</taxon>
    </lineage>
</organism>
<evidence type="ECO:0000256" key="1">
    <source>
        <dbReference type="SAM" id="Coils"/>
    </source>
</evidence>
<dbReference type="Gramene" id="rna-AYBTSS11_LOCUS4382">
    <property type="protein sequence ID" value="CAJ1929115.1"/>
    <property type="gene ID" value="gene-AYBTSS11_LOCUS4382"/>
</dbReference>
<accession>A0AA86SHL3</accession>
<feature type="compositionally biased region" description="Polar residues" evidence="2">
    <location>
        <begin position="15"/>
        <end position="62"/>
    </location>
</feature>
<proteinExistence type="predicted"/>
<dbReference type="EMBL" id="OY731399">
    <property type="protein sequence ID" value="CAJ1929115.1"/>
    <property type="molecule type" value="Genomic_DNA"/>
</dbReference>
<keyword evidence="1" id="KW-0175">Coiled coil</keyword>
<protein>
    <submittedName>
        <fullName evidence="3">Uncharacterized protein</fullName>
    </submittedName>
</protein>
<feature type="coiled-coil region" evidence="1">
    <location>
        <begin position="245"/>
        <end position="272"/>
    </location>
</feature>
<dbReference type="Proteomes" id="UP001189624">
    <property type="component" value="Chromosome 2"/>
</dbReference>
<name>A0AA86SHL3_9FABA</name>
<evidence type="ECO:0000256" key="2">
    <source>
        <dbReference type="SAM" id="MobiDB-lite"/>
    </source>
</evidence>
<evidence type="ECO:0000313" key="4">
    <source>
        <dbReference type="Proteomes" id="UP001189624"/>
    </source>
</evidence>
<gene>
    <name evidence="3" type="ORF">AYBTSS11_LOCUS4382</name>
</gene>
<evidence type="ECO:0000313" key="3">
    <source>
        <dbReference type="EMBL" id="CAJ1929115.1"/>
    </source>
</evidence>
<keyword evidence="4" id="KW-1185">Reference proteome</keyword>
<feature type="region of interest" description="Disordered" evidence="2">
    <location>
        <begin position="509"/>
        <end position="548"/>
    </location>
</feature>
<feature type="compositionally biased region" description="Basic and acidic residues" evidence="2">
    <location>
        <begin position="509"/>
        <end position="521"/>
    </location>
</feature>
<sequence>MENKKKDQKLAFVSNRESQTNDGSQTKQQNAQPNVTVGPSAKISSPSPSLESTPNSNQQKQPSIVQWPYAPQNATEQFLAMHFPSQASPSGALNQWQQYPHLFAQSPSPFWQPHPPAALTGPLLGANVPTIYQPFTDTGFPGAPSSTTQTLPPNMCYHYPFPGFPCSWDPSSYMAQLYQMQHPYVHSFPSAPNFSSATPNVPDCLASGENSSHRGNIRPPAKLSQKHQQLWEAQTAENVQLWSVINKLRAEVSDYKDQLNKVEEEVSSFKQKAEEPTKQVIGTIPAGATQPLRKRGRPKRPMASADALYESHLHVGGKKPEIYNSLSRNKSPFEKVKSPIFEKVILKKVENTEITTRPTNTMAQQENNVNFLRVVKDVSCNTQINQINPIKSACQGHFHQEYQGVQPCGSGVNINFGKDKDLKLAYSERSEPHKVLNNAMGVSVNKYIGNTGNGSIGLSSGRHSLDPAKDVLEVARQSLFHNGIFIQPGGNVPPGWSLSCLSLANEKEATEDMDGSAKDENEVMGDNTSSAAQEIGATKDLGDWLRHE</sequence>
<dbReference type="AlphaFoldDB" id="A0AA86SHL3"/>